<comment type="subcellular location">
    <subcellularLocation>
        <location evidence="1 11">Cell outer membrane</location>
        <topology evidence="1 11">Multi-pass membrane protein</topology>
    </subcellularLocation>
</comment>
<dbReference type="EMBL" id="JAKKSL010000001">
    <property type="protein sequence ID" value="MCI2282539.1"/>
    <property type="molecule type" value="Genomic_DNA"/>
</dbReference>
<keyword evidence="2 11" id="KW-0813">Transport</keyword>
<evidence type="ECO:0000256" key="6">
    <source>
        <dbReference type="ARBA" id="ARBA00023004"/>
    </source>
</evidence>
<evidence type="ECO:0000256" key="2">
    <source>
        <dbReference type="ARBA" id="ARBA00022448"/>
    </source>
</evidence>
<protein>
    <submittedName>
        <fullName evidence="14">TonB-dependent receptor plug domain-containing protein</fullName>
    </submittedName>
</protein>
<evidence type="ECO:0000256" key="10">
    <source>
        <dbReference type="ARBA" id="ARBA00023237"/>
    </source>
</evidence>
<keyword evidence="8" id="KW-0798">TonB box</keyword>
<evidence type="ECO:0000256" key="11">
    <source>
        <dbReference type="PROSITE-ProRule" id="PRU01360"/>
    </source>
</evidence>
<evidence type="ECO:0000256" key="1">
    <source>
        <dbReference type="ARBA" id="ARBA00004571"/>
    </source>
</evidence>
<dbReference type="Gene3D" id="2.40.170.20">
    <property type="entry name" value="TonB-dependent receptor, beta-barrel domain"/>
    <property type="match status" value="1"/>
</dbReference>
<sequence>MNFAQSPLTKVISSCLLSTTILSLQANASEAQSDEPSTTETITVTSDFRQQNLLKTPSALSVLTAVEVQQRNAQNLEELVAVIPNVNFASGSQRARYYQIRGIGERSQFNEPINPSVGMIIDGIDFTGIGSIANLFDAQQVEVFRGPQGTRFGANALAGMFNITTNAPTDQFEGAIKLDAGNYNSYGLGVALSGPLQMK</sequence>
<dbReference type="PANTHER" id="PTHR32552:SF81">
    <property type="entry name" value="TONB-DEPENDENT OUTER MEMBRANE RECEPTOR"/>
    <property type="match status" value="1"/>
</dbReference>
<evidence type="ECO:0000313" key="15">
    <source>
        <dbReference type="Proteomes" id="UP001139646"/>
    </source>
</evidence>
<dbReference type="RefSeq" id="WP_242283314.1">
    <property type="nucleotide sequence ID" value="NZ_JAKKSL010000001.1"/>
</dbReference>
<evidence type="ECO:0000256" key="9">
    <source>
        <dbReference type="ARBA" id="ARBA00023136"/>
    </source>
</evidence>
<evidence type="ECO:0000313" key="14">
    <source>
        <dbReference type="EMBL" id="MCI2282539.1"/>
    </source>
</evidence>
<evidence type="ECO:0000256" key="8">
    <source>
        <dbReference type="ARBA" id="ARBA00023077"/>
    </source>
</evidence>
<gene>
    <name evidence="14" type="ORF">L3081_02920</name>
</gene>
<dbReference type="InterPro" id="IPR012910">
    <property type="entry name" value="Plug_dom"/>
</dbReference>
<evidence type="ECO:0000256" key="7">
    <source>
        <dbReference type="ARBA" id="ARBA00023065"/>
    </source>
</evidence>
<keyword evidence="15" id="KW-1185">Reference proteome</keyword>
<keyword evidence="3 11" id="KW-1134">Transmembrane beta strand</keyword>
<dbReference type="Pfam" id="PF07715">
    <property type="entry name" value="Plug"/>
    <property type="match status" value="1"/>
</dbReference>
<evidence type="ECO:0000259" key="13">
    <source>
        <dbReference type="Pfam" id="PF07715"/>
    </source>
</evidence>
<keyword evidence="10 11" id="KW-0998">Cell outer membrane</keyword>
<organism evidence="14 15">
    <name type="scientific">Colwellia maritima</name>
    <dbReference type="NCBI Taxonomy" id="2912588"/>
    <lineage>
        <taxon>Bacteria</taxon>
        <taxon>Pseudomonadati</taxon>
        <taxon>Pseudomonadota</taxon>
        <taxon>Gammaproteobacteria</taxon>
        <taxon>Alteromonadales</taxon>
        <taxon>Colwelliaceae</taxon>
        <taxon>Colwellia</taxon>
    </lineage>
</organism>
<keyword evidence="4" id="KW-0410">Iron transport</keyword>
<keyword evidence="12" id="KW-0732">Signal</keyword>
<dbReference type="SUPFAM" id="SSF56935">
    <property type="entry name" value="Porins"/>
    <property type="match status" value="1"/>
</dbReference>
<dbReference type="InterPro" id="IPR036942">
    <property type="entry name" value="Beta-barrel_TonB_sf"/>
</dbReference>
<dbReference type="InterPro" id="IPR039426">
    <property type="entry name" value="TonB-dep_rcpt-like"/>
</dbReference>
<keyword evidence="6" id="KW-0408">Iron</keyword>
<dbReference type="Proteomes" id="UP001139646">
    <property type="component" value="Unassembled WGS sequence"/>
</dbReference>
<keyword evidence="14" id="KW-0675">Receptor</keyword>
<keyword evidence="7" id="KW-0406">Ion transport</keyword>
<keyword evidence="5 11" id="KW-0812">Transmembrane</keyword>
<comment type="caution">
    <text evidence="14">The sequence shown here is derived from an EMBL/GenBank/DDBJ whole genome shotgun (WGS) entry which is preliminary data.</text>
</comment>
<feature type="domain" description="TonB-dependent receptor plug" evidence="13">
    <location>
        <begin position="54"/>
        <end position="159"/>
    </location>
</feature>
<evidence type="ECO:0000256" key="3">
    <source>
        <dbReference type="ARBA" id="ARBA00022452"/>
    </source>
</evidence>
<feature type="chain" id="PRO_5046427509" evidence="12">
    <location>
        <begin position="29"/>
        <end position="199"/>
    </location>
</feature>
<evidence type="ECO:0000256" key="12">
    <source>
        <dbReference type="SAM" id="SignalP"/>
    </source>
</evidence>
<feature type="signal peptide" evidence="12">
    <location>
        <begin position="1"/>
        <end position="28"/>
    </location>
</feature>
<keyword evidence="9 11" id="KW-0472">Membrane</keyword>
<dbReference type="PANTHER" id="PTHR32552">
    <property type="entry name" value="FERRICHROME IRON RECEPTOR-RELATED"/>
    <property type="match status" value="1"/>
</dbReference>
<dbReference type="PROSITE" id="PS52016">
    <property type="entry name" value="TONB_DEPENDENT_REC_3"/>
    <property type="match status" value="1"/>
</dbReference>
<evidence type="ECO:0000256" key="4">
    <source>
        <dbReference type="ARBA" id="ARBA00022496"/>
    </source>
</evidence>
<proteinExistence type="inferred from homology"/>
<reference evidence="14" key="1">
    <citation type="submission" date="2022-01" db="EMBL/GenBank/DDBJ databases">
        <title>Colwellia maritima, isolated from seawater.</title>
        <authorList>
            <person name="Kristyanto S."/>
            <person name="Jung J."/>
            <person name="Jeon C.O."/>
        </authorList>
    </citation>
    <scope>NUCLEOTIDE SEQUENCE</scope>
    <source>
        <strain evidence="14">MSW7</strain>
    </source>
</reference>
<evidence type="ECO:0000256" key="5">
    <source>
        <dbReference type="ARBA" id="ARBA00022692"/>
    </source>
</evidence>
<accession>A0ABS9WX37</accession>
<name>A0ABS9WX37_9GAMM</name>
<comment type="similarity">
    <text evidence="11">Belongs to the TonB-dependent receptor family.</text>
</comment>